<organism evidence="1 2">
    <name type="scientific">Folsomia candida</name>
    <name type="common">Springtail</name>
    <dbReference type="NCBI Taxonomy" id="158441"/>
    <lineage>
        <taxon>Eukaryota</taxon>
        <taxon>Metazoa</taxon>
        <taxon>Ecdysozoa</taxon>
        <taxon>Arthropoda</taxon>
        <taxon>Hexapoda</taxon>
        <taxon>Collembola</taxon>
        <taxon>Entomobryomorpha</taxon>
        <taxon>Isotomoidea</taxon>
        <taxon>Isotomidae</taxon>
        <taxon>Proisotominae</taxon>
        <taxon>Folsomia</taxon>
    </lineage>
</organism>
<dbReference type="Proteomes" id="UP000198287">
    <property type="component" value="Unassembled WGS sequence"/>
</dbReference>
<comment type="caution">
    <text evidence="1">The sequence shown here is derived from an EMBL/GenBank/DDBJ whole genome shotgun (WGS) entry which is preliminary data.</text>
</comment>
<gene>
    <name evidence="1" type="ORF">Fcan01_02821</name>
</gene>
<name>A0A226F0C7_FOLCA</name>
<proteinExistence type="predicted"/>
<sequence length="101" mass="10965">MALLATPYRAEIKEILEGPSASGDLALLAGEGFSGTQGAALVNGVVSKLAPCNAGENRYIILLHVPFYHYTPMEEMDKIVTIVRHIFGDLFTSMVQNKRGK</sequence>
<keyword evidence="2" id="KW-1185">Reference proteome</keyword>
<accession>A0A226F0C7</accession>
<reference evidence="1 2" key="1">
    <citation type="submission" date="2015-12" db="EMBL/GenBank/DDBJ databases">
        <title>The genome of Folsomia candida.</title>
        <authorList>
            <person name="Faddeeva A."/>
            <person name="Derks M.F."/>
            <person name="Anvar Y."/>
            <person name="Smit S."/>
            <person name="Van Straalen N."/>
            <person name="Roelofs D."/>
        </authorList>
    </citation>
    <scope>NUCLEOTIDE SEQUENCE [LARGE SCALE GENOMIC DNA]</scope>
    <source>
        <strain evidence="1 2">VU population</strain>
        <tissue evidence="1">Whole body</tissue>
    </source>
</reference>
<dbReference type="EMBL" id="LNIX01000001">
    <property type="protein sequence ID" value="OXA62386.1"/>
    <property type="molecule type" value="Genomic_DNA"/>
</dbReference>
<protein>
    <submittedName>
        <fullName evidence="1">Uncharacterized protein</fullName>
    </submittedName>
</protein>
<dbReference type="AlphaFoldDB" id="A0A226F0C7"/>
<evidence type="ECO:0000313" key="1">
    <source>
        <dbReference type="EMBL" id="OXA62386.1"/>
    </source>
</evidence>
<evidence type="ECO:0000313" key="2">
    <source>
        <dbReference type="Proteomes" id="UP000198287"/>
    </source>
</evidence>